<dbReference type="PROSITE" id="PS00627">
    <property type="entry name" value="GHMP_KINASES_ATP"/>
    <property type="match status" value="1"/>
</dbReference>
<evidence type="ECO:0000256" key="10">
    <source>
        <dbReference type="ARBA" id="ARBA00022842"/>
    </source>
</evidence>
<dbReference type="RefSeq" id="WP_069582863.1">
    <property type="nucleotide sequence ID" value="NZ_LMVM01000038.1"/>
</dbReference>
<dbReference type="InterPro" id="IPR022937">
    <property type="entry name" value="Mevalonate_kinase_arc"/>
</dbReference>
<evidence type="ECO:0000256" key="2">
    <source>
        <dbReference type="ARBA" id="ARBA00006495"/>
    </source>
</evidence>
<evidence type="ECO:0000256" key="4">
    <source>
        <dbReference type="ARBA" id="ARBA00022490"/>
    </source>
</evidence>
<proteinExistence type="inferred from homology"/>
<dbReference type="GO" id="GO:0019287">
    <property type="term" value="P:isopentenyl diphosphate biosynthetic process, mevalonate pathway"/>
    <property type="evidence" value="ECO:0007669"/>
    <property type="project" value="UniProtKB-UniRule"/>
</dbReference>
<evidence type="ECO:0000256" key="6">
    <source>
        <dbReference type="ARBA" id="ARBA00022679"/>
    </source>
</evidence>
<dbReference type="PANTHER" id="PTHR43290">
    <property type="entry name" value="MEVALONATE KINASE"/>
    <property type="match status" value="1"/>
</dbReference>
<comment type="subcellular location">
    <subcellularLocation>
        <location evidence="1 14">Cytoplasm</location>
    </subcellularLocation>
</comment>
<keyword evidence="11 14" id="KW-0443">Lipid metabolism</keyword>
<dbReference type="NCBIfam" id="TIGR00549">
    <property type="entry name" value="mevalon_kin"/>
    <property type="match status" value="1"/>
</dbReference>
<evidence type="ECO:0000256" key="12">
    <source>
        <dbReference type="ARBA" id="ARBA00023229"/>
    </source>
</evidence>
<dbReference type="InterPro" id="IPR006204">
    <property type="entry name" value="GHMP_kinase_N_dom"/>
</dbReference>
<accession>A0A2A2H221</accession>
<dbReference type="GO" id="GO:0004496">
    <property type="term" value="F:mevalonate kinase activity"/>
    <property type="evidence" value="ECO:0007669"/>
    <property type="project" value="UniProtKB-UniRule"/>
</dbReference>
<dbReference type="Proteomes" id="UP000217784">
    <property type="component" value="Unassembled WGS sequence"/>
</dbReference>
<keyword evidence="10 14" id="KW-0460">Magnesium</keyword>
<evidence type="ECO:0000259" key="16">
    <source>
        <dbReference type="Pfam" id="PF08544"/>
    </source>
</evidence>
<dbReference type="SUPFAM" id="SSF54211">
    <property type="entry name" value="Ribosomal protein S5 domain 2-like"/>
    <property type="match status" value="1"/>
</dbReference>
<evidence type="ECO:0000259" key="15">
    <source>
        <dbReference type="Pfam" id="PF00288"/>
    </source>
</evidence>
<keyword evidence="9 14" id="KW-0067">ATP-binding</keyword>
<keyword evidence="12 14" id="KW-0414">Isoprene biosynthesis</keyword>
<dbReference type="Gene3D" id="3.30.230.10">
    <property type="match status" value="1"/>
</dbReference>
<feature type="binding site" evidence="14">
    <location>
        <begin position="101"/>
        <end position="111"/>
    </location>
    <ligand>
        <name>ATP</name>
        <dbReference type="ChEBI" id="CHEBI:30616"/>
    </ligand>
</feature>
<dbReference type="InterPro" id="IPR020568">
    <property type="entry name" value="Ribosomal_Su5_D2-typ_SF"/>
</dbReference>
<dbReference type="AlphaFoldDB" id="A0A2A2H221"/>
<feature type="active site" description="Proton acceptor" evidence="14">
    <location>
        <position position="152"/>
    </location>
</feature>
<comment type="catalytic activity">
    <reaction evidence="14">
        <text>(R)-mevalonate + ATP = (R)-5-phosphomevalonate + ADP + H(+)</text>
        <dbReference type="Rhea" id="RHEA:17065"/>
        <dbReference type="ChEBI" id="CHEBI:15378"/>
        <dbReference type="ChEBI" id="CHEBI:30616"/>
        <dbReference type="ChEBI" id="CHEBI:36464"/>
        <dbReference type="ChEBI" id="CHEBI:58146"/>
        <dbReference type="ChEBI" id="CHEBI:456216"/>
        <dbReference type="EC" id="2.7.1.36"/>
    </reaction>
</comment>
<evidence type="ECO:0000256" key="13">
    <source>
        <dbReference type="ARBA" id="ARBA00029438"/>
    </source>
</evidence>
<keyword evidence="7 14" id="KW-0547">Nucleotide-binding</keyword>
<dbReference type="GO" id="GO:0000287">
    <property type="term" value="F:magnesium ion binding"/>
    <property type="evidence" value="ECO:0007669"/>
    <property type="project" value="UniProtKB-UniRule"/>
</dbReference>
<evidence type="ECO:0000313" key="18">
    <source>
        <dbReference type="Proteomes" id="UP000217784"/>
    </source>
</evidence>
<organism evidence="17 18">
    <name type="scientific">Methanobacterium bryantii</name>
    <dbReference type="NCBI Taxonomy" id="2161"/>
    <lineage>
        <taxon>Archaea</taxon>
        <taxon>Methanobacteriati</taxon>
        <taxon>Methanobacteriota</taxon>
        <taxon>Methanomada group</taxon>
        <taxon>Methanobacteria</taxon>
        <taxon>Methanobacteriales</taxon>
        <taxon>Methanobacteriaceae</taxon>
        <taxon>Methanobacterium</taxon>
    </lineage>
</organism>
<evidence type="ECO:0000256" key="5">
    <source>
        <dbReference type="ARBA" id="ARBA00022516"/>
    </source>
</evidence>
<dbReference type="SUPFAM" id="SSF55060">
    <property type="entry name" value="GHMP Kinase, C-terminal domain"/>
    <property type="match status" value="1"/>
</dbReference>
<comment type="cofactor">
    <cofactor evidence="14">
        <name>Mg(2+)</name>
        <dbReference type="ChEBI" id="CHEBI:18420"/>
    </cofactor>
</comment>
<evidence type="ECO:0000256" key="7">
    <source>
        <dbReference type="ARBA" id="ARBA00022741"/>
    </source>
</evidence>
<keyword evidence="5 14" id="KW-0444">Lipid biosynthesis</keyword>
<gene>
    <name evidence="14" type="primary">mvk</name>
    <name evidence="17" type="ORF">ASJ80_00290</name>
</gene>
<dbReference type="Pfam" id="PF00288">
    <property type="entry name" value="GHMP_kinases_N"/>
    <property type="match status" value="1"/>
</dbReference>
<evidence type="ECO:0000256" key="1">
    <source>
        <dbReference type="ARBA" id="ARBA00004496"/>
    </source>
</evidence>
<dbReference type="OrthoDB" id="19001at2157"/>
<sequence>MQVKASAPGKAILFGEHAVVYGKPAIAMAISKRSCVEVLESSTSNINVNIKDLGIKGCIDFNSGAIISDSPKKGILKYILESIKKVHDGSGIDIGIDVNIPIGGGLGSSAAVTVATIAAVSAYNEIDLKEEEIAKYAHEVELAVQKSASPLDTTISTYGGLIYLETNAEDIVQLDIDYDIPVVIGYTDTRGDTGKLVESVRIRRDVYPDIINPVIDSIELITEEAKQAILENDKKRIGELMNINHGLLDALGVNTKELSSMVYTARNAGACGSKITGAGGGGSIIAYCPGGTGNVISAINETENALNADISKEGVKITTLH</sequence>
<evidence type="ECO:0000256" key="9">
    <source>
        <dbReference type="ARBA" id="ARBA00022840"/>
    </source>
</evidence>
<comment type="function">
    <text evidence="14">Catalyzes the phosphorylation of (R)-mevalonate (MVA) to (R)-mevalonate 5-phosphate (MVAP). Functions in the mevalonate (MVA) pathway leading to isopentenyl diphosphate (IPP), a key precursor for the biosynthesis of isoprenoid compounds such as archaeal membrane lipids.</text>
</comment>
<dbReference type="InterPro" id="IPR013750">
    <property type="entry name" value="GHMP_kinase_C_dom"/>
</dbReference>
<comment type="caution">
    <text evidence="17">The sequence shown here is derived from an EMBL/GenBank/DDBJ whole genome shotgun (WGS) entry which is preliminary data.</text>
</comment>
<evidence type="ECO:0000256" key="14">
    <source>
        <dbReference type="HAMAP-Rule" id="MF_00217"/>
    </source>
</evidence>
<dbReference type="InterPro" id="IPR036554">
    <property type="entry name" value="GHMP_kinase_C_sf"/>
</dbReference>
<comment type="similarity">
    <text evidence="2 14">Belongs to the GHMP kinase family. Mevalonate kinase subfamily.</text>
</comment>
<comment type="subunit">
    <text evidence="14">Homodimer.</text>
</comment>
<evidence type="ECO:0000313" key="17">
    <source>
        <dbReference type="EMBL" id="PAV03432.1"/>
    </source>
</evidence>
<name>A0A2A2H221_METBR</name>
<dbReference type="PRINTS" id="PR00959">
    <property type="entry name" value="MEVGALKINASE"/>
</dbReference>
<dbReference type="Gene3D" id="3.30.70.890">
    <property type="entry name" value="GHMP kinase, C-terminal domain"/>
    <property type="match status" value="1"/>
</dbReference>
<feature type="domain" description="GHMP kinase C-terminal" evidence="16">
    <location>
        <begin position="226"/>
        <end position="298"/>
    </location>
</feature>
<dbReference type="InterPro" id="IPR006203">
    <property type="entry name" value="GHMP_knse_ATP-bd_CS"/>
</dbReference>
<dbReference type="HAMAP" id="MF_00217">
    <property type="entry name" value="Mevalonate_kinase"/>
    <property type="match status" value="1"/>
</dbReference>
<evidence type="ECO:0000256" key="11">
    <source>
        <dbReference type="ARBA" id="ARBA00023098"/>
    </source>
</evidence>
<feature type="domain" description="GHMP kinase N-terminal" evidence="15">
    <location>
        <begin position="78"/>
        <end position="160"/>
    </location>
</feature>
<dbReference type="GO" id="GO:0005524">
    <property type="term" value="F:ATP binding"/>
    <property type="evidence" value="ECO:0007669"/>
    <property type="project" value="UniProtKB-UniRule"/>
</dbReference>
<evidence type="ECO:0000256" key="3">
    <source>
        <dbReference type="ARBA" id="ARBA00012103"/>
    </source>
</evidence>
<dbReference type="GO" id="GO:0005829">
    <property type="term" value="C:cytosol"/>
    <property type="evidence" value="ECO:0007669"/>
    <property type="project" value="TreeGrafter"/>
</dbReference>
<dbReference type="EC" id="2.7.1.36" evidence="3 14"/>
<dbReference type="EMBL" id="LMVM01000038">
    <property type="protein sequence ID" value="PAV03432.1"/>
    <property type="molecule type" value="Genomic_DNA"/>
</dbReference>
<keyword evidence="18" id="KW-1185">Reference proteome</keyword>
<dbReference type="Pfam" id="PF08544">
    <property type="entry name" value="GHMP_kinases_C"/>
    <property type="match status" value="1"/>
</dbReference>
<dbReference type="UniPathway" id="UPA00057">
    <property type="reaction ID" value="UER00098"/>
</dbReference>
<reference evidence="17 18" key="1">
    <citation type="journal article" date="2017" name="BMC Genomics">
        <title>Genomic analysis of methanogenic archaea reveals a shift towards energy conservation.</title>
        <authorList>
            <person name="Gilmore S.P."/>
            <person name="Henske J.K."/>
            <person name="Sexton J.A."/>
            <person name="Solomon K.V."/>
            <person name="Seppala S."/>
            <person name="Yoo J.I."/>
            <person name="Huyett L.M."/>
            <person name="Pressman A."/>
            <person name="Cogan J.Z."/>
            <person name="Kivenson V."/>
            <person name="Peng X."/>
            <person name="Tan Y."/>
            <person name="Valentine D.L."/>
            <person name="O'Malley M.A."/>
        </authorList>
    </citation>
    <scope>NUCLEOTIDE SEQUENCE [LARGE SCALE GENOMIC DNA]</scope>
    <source>
        <strain evidence="17 18">M.o.H.</strain>
    </source>
</reference>
<comment type="pathway">
    <text evidence="13 14">Isoprenoid biosynthesis; isopentenyl diphosphate biosynthesis via mevalonate pathway; isopentenyl diphosphate from (R)-mevalonate: step 1/3.</text>
</comment>
<protein>
    <recommendedName>
        <fullName evidence="3 14">Mevalonate kinase</fullName>
        <shortName evidence="14">MK</shortName>
        <shortName evidence="14">MVK</shortName>
        <ecNumber evidence="3 14">2.7.1.36</ecNumber>
    </recommendedName>
</protein>
<dbReference type="InterPro" id="IPR014721">
    <property type="entry name" value="Ribsml_uS5_D2-typ_fold_subgr"/>
</dbReference>
<keyword evidence="4 14" id="KW-0963">Cytoplasm</keyword>
<evidence type="ECO:0000256" key="8">
    <source>
        <dbReference type="ARBA" id="ARBA00022777"/>
    </source>
</evidence>
<keyword evidence="6 14" id="KW-0808">Transferase</keyword>
<dbReference type="InterPro" id="IPR006205">
    <property type="entry name" value="Mev_gal_kin"/>
</dbReference>
<dbReference type="PANTHER" id="PTHR43290:SF2">
    <property type="entry name" value="MEVALONATE KINASE"/>
    <property type="match status" value="1"/>
</dbReference>
<keyword evidence="8 14" id="KW-0418">Kinase</keyword>